<name>A0A345UJH9_9BACT</name>
<sequence>MIYRRLIRPLLFQMEAEEAHNFVFSRLKRWQHSEAFLEFLKGQLCVTDSKLEVQTAGLRFPNPVGLAAGFDKNGALIPALSATGFGFLEIGSVTAEPSAGNRKPRMFRLPSDRALINRMGLNNDGARAVAQGLPAKAARKVPLGINIAKTPNLHRSTEGGIYDYVRSYKLLAPHADYTTINISCPNTGDGKSFESPELFLRLMQALAEVRLRDVPFFIKFSADTSDSVLRELLMIAEEAQADGYVAVNTSVSRDGLATPNGELEAIGNGGLSGTPLAKTAADRIAYIRERTAPGKTLISVGGIDSPKEARKRLQAGADLIQIYTGLVYEGPQLPGTICRELLRSW</sequence>
<keyword evidence="17" id="KW-1185">Reference proteome</keyword>
<keyword evidence="12" id="KW-0472">Membrane</keyword>
<comment type="subcellular location">
    <subcellularLocation>
        <location evidence="3">Membrane</location>
    </subcellularLocation>
</comment>
<dbReference type="GO" id="GO:0005737">
    <property type="term" value="C:cytoplasm"/>
    <property type="evidence" value="ECO:0007669"/>
    <property type="project" value="InterPro"/>
</dbReference>
<dbReference type="CDD" id="cd04738">
    <property type="entry name" value="DHOD_2_like"/>
    <property type="match status" value="1"/>
</dbReference>
<keyword evidence="11 16" id="KW-0560">Oxidoreductase</keyword>
<dbReference type="PANTHER" id="PTHR48109">
    <property type="entry name" value="DIHYDROOROTATE DEHYDROGENASE (QUINONE), MITOCHONDRIAL-RELATED"/>
    <property type="match status" value="1"/>
</dbReference>
<dbReference type="InterPro" id="IPR001295">
    <property type="entry name" value="Dihydroorotate_DH_CS"/>
</dbReference>
<evidence type="ECO:0000256" key="1">
    <source>
        <dbReference type="ARBA" id="ARBA00001917"/>
    </source>
</evidence>
<dbReference type="InterPro" id="IPR013785">
    <property type="entry name" value="Aldolase_TIM"/>
</dbReference>
<organism evidence="16 17">
    <name type="scientific">Cyclonatronum proteinivorum</name>
    <dbReference type="NCBI Taxonomy" id="1457365"/>
    <lineage>
        <taxon>Bacteria</taxon>
        <taxon>Pseudomonadati</taxon>
        <taxon>Balneolota</taxon>
        <taxon>Balneolia</taxon>
        <taxon>Balneolales</taxon>
        <taxon>Cyclonatronaceae</taxon>
        <taxon>Cyclonatronum</taxon>
    </lineage>
</organism>
<dbReference type="InterPro" id="IPR005719">
    <property type="entry name" value="Dihydroorotate_DH_2"/>
</dbReference>
<reference evidence="16 17" key="1">
    <citation type="submission" date="2018-03" db="EMBL/GenBank/DDBJ databases">
        <title>Phenotypic and genomic properties of Cyclonatronum proteinivorum gen. nov., sp. nov., a haloalkaliphilic bacteroidete from soda lakes possessing Na+-translocating rhodopsin.</title>
        <authorList>
            <person name="Toshchakov S.V."/>
            <person name="Korzhenkov A."/>
            <person name="Samarov N.I."/>
            <person name="Kublanov I.V."/>
            <person name="Muntyan M.S."/>
            <person name="Sorokin D.Y."/>
        </authorList>
    </citation>
    <scope>NUCLEOTIDE SEQUENCE [LARGE SCALE GENOMIC DNA]</scope>
    <source>
        <strain evidence="16 17">Omega</strain>
    </source>
</reference>
<keyword evidence="10" id="KW-0665">Pyrimidine biosynthesis</keyword>
<evidence type="ECO:0000256" key="11">
    <source>
        <dbReference type="ARBA" id="ARBA00023002"/>
    </source>
</evidence>
<dbReference type="GO" id="GO:0006207">
    <property type="term" value="P:'de novo' pyrimidine nucleobase biosynthetic process"/>
    <property type="evidence" value="ECO:0007669"/>
    <property type="project" value="UniProtKB-UniRule"/>
</dbReference>
<evidence type="ECO:0000256" key="5">
    <source>
        <dbReference type="ARBA" id="ARBA00005359"/>
    </source>
</evidence>
<evidence type="ECO:0000256" key="2">
    <source>
        <dbReference type="ARBA" id="ARBA00003125"/>
    </source>
</evidence>
<dbReference type="EC" id="1.3.5.2" evidence="6 14"/>
<evidence type="ECO:0000313" key="16">
    <source>
        <dbReference type="EMBL" id="AXJ00631.1"/>
    </source>
</evidence>
<dbReference type="SUPFAM" id="SSF51395">
    <property type="entry name" value="FMN-linked oxidoreductases"/>
    <property type="match status" value="1"/>
</dbReference>
<dbReference type="KEGG" id="cprv:CYPRO_1375"/>
<dbReference type="NCBIfam" id="TIGR01036">
    <property type="entry name" value="pyrD_sub2"/>
    <property type="match status" value="1"/>
</dbReference>
<evidence type="ECO:0000256" key="10">
    <source>
        <dbReference type="ARBA" id="ARBA00022975"/>
    </source>
</evidence>
<protein>
    <recommendedName>
        <fullName evidence="7 14">Dihydroorotate dehydrogenase (quinone)</fullName>
        <ecNumber evidence="6 14">1.3.5.2</ecNumber>
    </recommendedName>
</protein>
<dbReference type="Gene3D" id="3.20.20.70">
    <property type="entry name" value="Aldolase class I"/>
    <property type="match status" value="1"/>
</dbReference>
<dbReference type="GO" id="GO:0106430">
    <property type="term" value="F:dihydroorotate dehydrogenase (quinone) activity"/>
    <property type="evidence" value="ECO:0007669"/>
    <property type="project" value="UniProtKB-EC"/>
</dbReference>
<comment type="function">
    <text evidence="2">Catalyzes the conversion of dihydroorotate to orotate with quinone as electron acceptor.</text>
</comment>
<comment type="similarity">
    <text evidence="5">Belongs to the dihydroorotate dehydrogenase family. Type 2 subfamily.</text>
</comment>
<dbReference type="Pfam" id="PF01180">
    <property type="entry name" value="DHO_dh"/>
    <property type="match status" value="1"/>
</dbReference>
<comment type="cofactor">
    <cofactor evidence="1">
        <name>FMN</name>
        <dbReference type="ChEBI" id="CHEBI:58210"/>
    </cofactor>
</comment>
<dbReference type="InterPro" id="IPR012135">
    <property type="entry name" value="Dihydroorotate_DH_1_2"/>
</dbReference>
<evidence type="ECO:0000256" key="9">
    <source>
        <dbReference type="ARBA" id="ARBA00022643"/>
    </source>
</evidence>
<dbReference type="RefSeq" id="WP_114983906.1">
    <property type="nucleotide sequence ID" value="NZ_CP027806.1"/>
</dbReference>
<comment type="pathway">
    <text evidence="4">Pyrimidine metabolism; UMP biosynthesis via de novo pathway; orotate from (S)-dihydroorotate (quinone route): step 1/1.</text>
</comment>
<dbReference type="PIRSF" id="PIRSF000164">
    <property type="entry name" value="DHO_oxidase"/>
    <property type="match status" value="1"/>
</dbReference>
<evidence type="ECO:0000256" key="13">
    <source>
        <dbReference type="ARBA" id="ARBA00048639"/>
    </source>
</evidence>
<dbReference type="GO" id="GO:0005886">
    <property type="term" value="C:plasma membrane"/>
    <property type="evidence" value="ECO:0007669"/>
    <property type="project" value="TreeGrafter"/>
</dbReference>
<dbReference type="InterPro" id="IPR050074">
    <property type="entry name" value="DHO_dehydrogenase"/>
</dbReference>
<proteinExistence type="inferred from homology"/>
<accession>A0A345UJH9</accession>
<dbReference type="EMBL" id="CP027806">
    <property type="protein sequence ID" value="AXJ00631.1"/>
    <property type="molecule type" value="Genomic_DNA"/>
</dbReference>
<keyword evidence="8" id="KW-0285">Flavoprotein</keyword>
<evidence type="ECO:0000256" key="12">
    <source>
        <dbReference type="ARBA" id="ARBA00023136"/>
    </source>
</evidence>
<dbReference type="OrthoDB" id="9802377at2"/>
<dbReference type="NCBIfam" id="NF003652">
    <property type="entry name" value="PRK05286.2-5"/>
    <property type="match status" value="1"/>
</dbReference>
<evidence type="ECO:0000256" key="7">
    <source>
        <dbReference type="ARBA" id="ARBA00018366"/>
    </source>
</evidence>
<dbReference type="Proteomes" id="UP000254808">
    <property type="component" value="Chromosome"/>
</dbReference>
<evidence type="ECO:0000256" key="8">
    <source>
        <dbReference type="ARBA" id="ARBA00022630"/>
    </source>
</evidence>
<keyword evidence="9" id="KW-0288">FMN</keyword>
<evidence type="ECO:0000259" key="15">
    <source>
        <dbReference type="Pfam" id="PF01180"/>
    </source>
</evidence>
<dbReference type="PANTHER" id="PTHR48109:SF4">
    <property type="entry name" value="DIHYDROOROTATE DEHYDROGENASE (QUINONE), MITOCHONDRIAL"/>
    <property type="match status" value="1"/>
</dbReference>
<dbReference type="UniPathway" id="UPA00070">
    <property type="reaction ID" value="UER00946"/>
</dbReference>
<gene>
    <name evidence="16" type="ORF">CYPRO_1375</name>
</gene>
<dbReference type="PROSITE" id="PS00912">
    <property type="entry name" value="DHODEHASE_2"/>
    <property type="match status" value="1"/>
</dbReference>
<dbReference type="AlphaFoldDB" id="A0A345UJH9"/>
<evidence type="ECO:0000256" key="14">
    <source>
        <dbReference type="NCBIfam" id="TIGR01036"/>
    </source>
</evidence>
<feature type="domain" description="Dihydroorotate dehydrogenase catalytic" evidence="15">
    <location>
        <begin position="51"/>
        <end position="342"/>
    </location>
</feature>
<evidence type="ECO:0000313" key="17">
    <source>
        <dbReference type="Proteomes" id="UP000254808"/>
    </source>
</evidence>
<evidence type="ECO:0000256" key="4">
    <source>
        <dbReference type="ARBA" id="ARBA00005161"/>
    </source>
</evidence>
<dbReference type="InterPro" id="IPR005720">
    <property type="entry name" value="Dihydroorotate_DH_cat"/>
</dbReference>
<dbReference type="GO" id="GO:0044205">
    <property type="term" value="P:'de novo' UMP biosynthetic process"/>
    <property type="evidence" value="ECO:0007669"/>
    <property type="project" value="UniProtKB-UniPathway"/>
</dbReference>
<comment type="catalytic activity">
    <reaction evidence="13">
        <text>(S)-dihydroorotate + a quinone = orotate + a quinol</text>
        <dbReference type="Rhea" id="RHEA:30187"/>
        <dbReference type="ChEBI" id="CHEBI:24646"/>
        <dbReference type="ChEBI" id="CHEBI:30839"/>
        <dbReference type="ChEBI" id="CHEBI:30864"/>
        <dbReference type="ChEBI" id="CHEBI:132124"/>
        <dbReference type="EC" id="1.3.5.2"/>
    </reaction>
</comment>
<evidence type="ECO:0000256" key="6">
    <source>
        <dbReference type="ARBA" id="ARBA00012791"/>
    </source>
</evidence>
<evidence type="ECO:0000256" key="3">
    <source>
        <dbReference type="ARBA" id="ARBA00004370"/>
    </source>
</evidence>